<dbReference type="Proteomes" id="UP000233491">
    <property type="component" value="Unassembled WGS sequence"/>
</dbReference>
<evidence type="ECO:0000256" key="1">
    <source>
        <dbReference type="ARBA" id="ARBA00004651"/>
    </source>
</evidence>
<accession>A0A1I4RIS7</accession>
<comment type="caution">
    <text evidence="10">The sequence shown here is derived from an EMBL/GenBank/DDBJ whole genome shotgun (WGS) entry which is preliminary data.</text>
</comment>
<reference evidence="10 11" key="1">
    <citation type="submission" date="2017-12" db="EMBL/GenBank/DDBJ databases">
        <title>Anaerobic carbon monoxide metabolism by Pleomorphomonas carboxyditropha sp. nov., a new mesophilic hydrogenogenic carboxidotroph.</title>
        <authorList>
            <person name="Esquivel-Elizondo S."/>
            <person name="Krajmalnik-Brown R."/>
        </authorList>
    </citation>
    <scope>NUCLEOTIDE SEQUENCE [LARGE SCALE GENOMIC DNA]</scope>
    <source>
        <strain evidence="10 11">R5-392</strain>
    </source>
</reference>
<dbReference type="InterPro" id="IPR050297">
    <property type="entry name" value="LipidA_mod_glycosyltrf_83"/>
</dbReference>
<feature type="transmembrane region" description="Helical" evidence="8">
    <location>
        <begin position="308"/>
        <end position="325"/>
    </location>
</feature>
<keyword evidence="5 8" id="KW-0812">Transmembrane</keyword>
<feature type="transmembrane region" description="Helical" evidence="8">
    <location>
        <begin position="158"/>
        <end position="187"/>
    </location>
</feature>
<dbReference type="PANTHER" id="PTHR33908">
    <property type="entry name" value="MANNOSYLTRANSFERASE YKCB-RELATED"/>
    <property type="match status" value="1"/>
</dbReference>
<evidence type="ECO:0000256" key="3">
    <source>
        <dbReference type="ARBA" id="ARBA00022676"/>
    </source>
</evidence>
<evidence type="ECO:0000313" key="11">
    <source>
        <dbReference type="Proteomes" id="UP000233491"/>
    </source>
</evidence>
<keyword evidence="6 8" id="KW-1133">Transmembrane helix</keyword>
<proteinExistence type="predicted"/>
<feature type="domain" description="Glycosyltransferase RgtA/B/C/D-like" evidence="9">
    <location>
        <begin position="59"/>
        <end position="218"/>
    </location>
</feature>
<keyword evidence="4" id="KW-0808">Transferase</keyword>
<protein>
    <recommendedName>
        <fullName evidence="9">Glycosyltransferase RgtA/B/C/D-like domain-containing protein</fullName>
    </recommendedName>
</protein>
<dbReference type="InterPro" id="IPR038731">
    <property type="entry name" value="RgtA/B/C-like"/>
</dbReference>
<dbReference type="PANTHER" id="PTHR33908:SF11">
    <property type="entry name" value="MEMBRANE PROTEIN"/>
    <property type="match status" value="1"/>
</dbReference>
<name>A0A1I4RIS7_9HYPH</name>
<evidence type="ECO:0000256" key="5">
    <source>
        <dbReference type="ARBA" id="ARBA00022692"/>
    </source>
</evidence>
<dbReference type="Pfam" id="PF13231">
    <property type="entry name" value="PMT_2"/>
    <property type="match status" value="1"/>
</dbReference>
<keyword evidence="3" id="KW-0328">Glycosyltransferase</keyword>
<dbReference type="GO" id="GO:0016763">
    <property type="term" value="F:pentosyltransferase activity"/>
    <property type="evidence" value="ECO:0007669"/>
    <property type="project" value="TreeGrafter"/>
</dbReference>
<evidence type="ECO:0000256" key="6">
    <source>
        <dbReference type="ARBA" id="ARBA00022989"/>
    </source>
</evidence>
<feature type="transmembrane region" description="Helical" evidence="8">
    <location>
        <begin position="108"/>
        <end position="129"/>
    </location>
</feature>
<evidence type="ECO:0000313" key="10">
    <source>
        <dbReference type="EMBL" id="PKR87541.1"/>
    </source>
</evidence>
<keyword evidence="2" id="KW-1003">Cell membrane</keyword>
<dbReference type="OrthoDB" id="7671407at2"/>
<feature type="transmembrane region" description="Helical" evidence="8">
    <location>
        <begin position="16"/>
        <end position="36"/>
    </location>
</feature>
<organism evidence="10 11">
    <name type="scientific">Pleomorphomonas diazotrophica</name>
    <dbReference type="NCBI Taxonomy" id="1166257"/>
    <lineage>
        <taxon>Bacteria</taxon>
        <taxon>Pseudomonadati</taxon>
        <taxon>Pseudomonadota</taxon>
        <taxon>Alphaproteobacteria</taxon>
        <taxon>Hyphomicrobiales</taxon>
        <taxon>Pleomorphomonadaceae</taxon>
        <taxon>Pleomorphomonas</taxon>
    </lineage>
</organism>
<dbReference type="AlphaFoldDB" id="A0A1I4RIS7"/>
<dbReference type="GO" id="GO:0009103">
    <property type="term" value="P:lipopolysaccharide biosynthetic process"/>
    <property type="evidence" value="ECO:0007669"/>
    <property type="project" value="UniProtKB-ARBA"/>
</dbReference>
<evidence type="ECO:0000256" key="7">
    <source>
        <dbReference type="ARBA" id="ARBA00023136"/>
    </source>
</evidence>
<dbReference type="RefSeq" id="WP_101291050.1">
    <property type="nucleotide sequence ID" value="NZ_FOUQ01000002.1"/>
</dbReference>
<evidence type="ECO:0000256" key="4">
    <source>
        <dbReference type="ARBA" id="ARBA00022679"/>
    </source>
</evidence>
<feature type="transmembrane region" description="Helical" evidence="8">
    <location>
        <begin position="250"/>
        <end position="271"/>
    </location>
</feature>
<keyword evidence="7 8" id="KW-0472">Membrane</keyword>
<dbReference type="GO" id="GO:0005886">
    <property type="term" value="C:plasma membrane"/>
    <property type="evidence" value="ECO:0007669"/>
    <property type="project" value="UniProtKB-SubCell"/>
</dbReference>
<evidence type="ECO:0000256" key="2">
    <source>
        <dbReference type="ARBA" id="ARBA00022475"/>
    </source>
</evidence>
<feature type="transmembrane region" description="Helical" evidence="8">
    <location>
        <begin position="337"/>
        <end position="359"/>
    </location>
</feature>
<feature type="transmembrane region" description="Helical" evidence="8">
    <location>
        <begin position="283"/>
        <end position="302"/>
    </location>
</feature>
<evidence type="ECO:0000256" key="8">
    <source>
        <dbReference type="SAM" id="Phobius"/>
    </source>
</evidence>
<comment type="subcellular location">
    <subcellularLocation>
        <location evidence="1">Cell membrane</location>
        <topology evidence="1">Multi-pass membrane protein</topology>
    </subcellularLocation>
</comment>
<gene>
    <name evidence="10" type="ORF">CXZ10_19545</name>
</gene>
<sequence>MTDLNTTPDRDWTKPTLLVIAAFLLLRLAALLLSGFELSYDEAQYWAWSRHLAFGYFTKPGLIAWLIRGTTEICGDGVACVRAPAPILHAAAAWFVFLAARRLYDGRIAFWSALAYIAMPAVSLSSLLLNTDVPLMFFWCVGLHATALFLEKASLSRALYLAGTVAVGLNAKYAMIYLPASLLVYFLATADRRLFLRTGATWVALLGGLAGFLPNLIWNAQNGFVTFHHTGDNAGWEAIGFKFGKILEYLGGQAAIPGPILFVVTIVAAVFGWRSRKPSADRLMLWLSLPILIVIGVNAAFAKLHGNWAATAFPALVIFASAVLCDSRWRGLMKLSAALNGTAAVALAVAVGLVGHVPLPEKPRQMHRLLYWADYGDKLAAAARAAGVTTVVTVGRPMTSETLYELRDSGLTVRAHVAPGAAPADQFQMTIPYDPTEHGPALLVTEVDPAALGIAPDRIEPLGALETRIFTARDGRMPIYRLDR</sequence>
<dbReference type="EMBL" id="PJNW01000017">
    <property type="protein sequence ID" value="PKR87541.1"/>
    <property type="molecule type" value="Genomic_DNA"/>
</dbReference>
<feature type="transmembrane region" description="Helical" evidence="8">
    <location>
        <begin position="199"/>
        <end position="218"/>
    </location>
</feature>
<keyword evidence="11" id="KW-1185">Reference proteome</keyword>
<evidence type="ECO:0000259" key="9">
    <source>
        <dbReference type="Pfam" id="PF13231"/>
    </source>
</evidence>